<evidence type="ECO:0000313" key="5">
    <source>
        <dbReference type="EMBL" id="SDE77459.1"/>
    </source>
</evidence>
<keyword evidence="3" id="KW-0472">Membrane</keyword>
<feature type="region of interest" description="Disordered" evidence="2">
    <location>
        <begin position="124"/>
        <end position="144"/>
    </location>
</feature>
<keyword evidence="5" id="KW-0131">Cell cycle</keyword>
<reference evidence="4 7" key="2">
    <citation type="submission" date="2018-12" db="EMBL/GenBank/DDBJ databases">
        <title>Comparitive functional genomics of dry heat resistant strains isolated from the viking spacecraft.</title>
        <authorList>
            <person name="Seuylemezian A."/>
            <person name="Vaishampayan P."/>
        </authorList>
    </citation>
    <scope>NUCLEOTIDE SEQUENCE [LARGE SCALE GENOMIC DNA]</scope>
    <source>
        <strain evidence="4 7">M6-11</strain>
    </source>
</reference>
<dbReference type="AlphaFoldDB" id="A0A1G7FNN9"/>
<sequence>MEQKNRQANSRGPVTPIQTEYVRARERKEQIKKARKIRLYRRLAVFAVIAALVFGWMTWSLIEKNQAIAAKQEEKKAALAELEKLQEEGAALELELEKLDDPEYIAKLARKEYLLSEEGEIIFTLPDEEEEEKDKKKKDGDSEE</sequence>
<dbReference type="EMBL" id="FNAR01000020">
    <property type="protein sequence ID" value="SDE77459.1"/>
    <property type="molecule type" value="Genomic_DNA"/>
</dbReference>
<evidence type="ECO:0000256" key="2">
    <source>
        <dbReference type="SAM" id="MobiDB-lite"/>
    </source>
</evidence>
<dbReference type="GO" id="GO:0051301">
    <property type="term" value="P:cell division"/>
    <property type="evidence" value="ECO:0007669"/>
    <property type="project" value="UniProtKB-KW"/>
</dbReference>
<reference evidence="5 6" key="1">
    <citation type="submission" date="2016-10" db="EMBL/GenBank/DDBJ databases">
        <authorList>
            <person name="de Groot N.N."/>
        </authorList>
    </citation>
    <scope>NUCLEOTIDE SEQUENCE [LARGE SCALE GENOMIC DNA]</scope>
    <source>
        <strain evidence="5 6">CGMCC 1.6762</strain>
    </source>
</reference>
<keyword evidence="1" id="KW-0175">Coiled coil</keyword>
<dbReference type="OrthoDB" id="2991180at2"/>
<dbReference type="STRING" id="426756.SAMN04488126_12018"/>
<dbReference type="EMBL" id="RWGW01000022">
    <property type="protein sequence ID" value="RSK24888.1"/>
    <property type="molecule type" value="Genomic_DNA"/>
</dbReference>
<dbReference type="InterPro" id="IPR039076">
    <property type="entry name" value="DivIC"/>
</dbReference>
<evidence type="ECO:0000313" key="4">
    <source>
        <dbReference type="EMBL" id="RSK24888.1"/>
    </source>
</evidence>
<dbReference type="PANTHER" id="PTHR40027">
    <property type="entry name" value="CELL DIVISION PROTEIN DIVIC"/>
    <property type="match status" value="1"/>
</dbReference>
<evidence type="ECO:0000256" key="1">
    <source>
        <dbReference type="SAM" id="Coils"/>
    </source>
</evidence>
<feature type="transmembrane region" description="Helical" evidence="3">
    <location>
        <begin position="43"/>
        <end position="62"/>
    </location>
</feature>
<gene>
    <name evidence="4" type="ORF">EJA12_12925</name>
    <name evidence="5" type="ORF">SAMN04488126_12018</name>
</gene>
<feature type="compositionally biased region" description="Basic and acidic residues" evidence="2">
    <location>
        <begin position="133"/>
        <end position="144"/>
    </location>
</feature>
<feature type="coiled-coil region" evidence="1">
    <location>
        <begin position="61"/>
        <end position="102"/>
    </location>
</feature>
<dbReference type="Proteomes" id="UP000198823">
    <property type="component" value="Unassembled WGS sequence"/>
</dbReference>
<dbReference type="Pfam" id="PF04977">
    <property type="entry name" value="DivIC"/>
    <property type="match status" value="1"/>
</dbReference>
<keyword evidence="7" id="KW-1185">Reference proteome</keyword>
<dbReference type="PANTHER" id="PTHR40027:SF1">
    <property type="entry name" value="CELL DIVISION PROTEIN DIVIC"/>
    <property type="match status" value="1"/>
</dbReference>
<evidence type="ECO:0000313" key="6">
    <source>
        <dbReference type="Proteomes" id="UP000198823"/>
    </source>
</evidence>
<dbReference type="RefSeq" id="WP_092098208.1">
    <property type="nucleotide sequence ID" value="NZ_FNAR01000020.1"/>
</dbReference>
<dbReference type="InterPro" id="IPR007060">
    <property type="entry name" value="FtsL/DivIC"/>
</dbReference>
<name>A0A1G7FNN9_9BACL</name>
<keyword evidence="3" id="KW-1133">Transmembrane helix</keyword>
<evidence type="ECO:0000313" key="7">
    <source>
        <dbReference type="Proteomes" id="UP000272481"/>
    </source>
</evidence>
<organism evidence="5 6">
    <name type="scientific">Bhargavaea beijingensis</name>
    <dbReference type="NCBI Taxonomy" id="426756"/>
    <lineage>
        <taxon>Bacteria</taxon>
        <taxon>Bacillati</taxon>
        <taxon>Bacillota</taxon>
        <taxon>Bacilli</taxon>
        <taxon>Bacillales</taxon>
        <taxon>Caryophanaceae</taxon>
        <taxon>Bhargavaea</taxon>
    </lineage>
</organism>
<keyword evidence="3" id="KW-0812">Transmembrane</keyword>
<keyword evidence="5" id="KW-0132">Cell division</keyword>
<accession>A0A1G7FNN9</accession>
<proteinExistence type="predicted"/>
<evidence type="ECO:0000256" key="3">
    <source>
        <dbReference type="SAM" id="Phobius"/>
    </source>
</evidence>
<protein>
    <submittedName>
        <fullName evidence="5">Cell division protein DivIC</fullName>
    </submittedName>
    <submittedName>
        <fullName evidence="4">Septum formation initiator family protein</fullName>
    </submittedName>
</protein>
<dbReference type="Proteomes" id="UP000272481">
    <property type="component" value="Unassembled WGS sequence"/>
</dbReference>